<evidence type="ECO:0008006" key="4">
    <source>
        <dbReference type="Google" id="ProtNLM"/>
    </source>
</evidence>
<sequence length="266" mass="31517">MKMIENIKTFFLSIIFAIFILCYFVSFGMLERFSIIMITLFIYTYIRNIKKITMKCHCTVFTGIVLGIILCSYILFFFEYKNDIKKEPSTISKNENTAVLLLFDGEPERYDLPVLLKNMHTNDNLKNRIYIPFRLYQYKRAYEHIGISRYNDISKNLREKLLKHLDEGYDVYVAYLNNKPYYKEIIYEKIIKENYSKVIVAPIFLTESKAYKRAVYDLEMENLYASNGMLKFMSPLWDSEKTAKSIVKQVCKINSKKNEVGIVFNS</sequence>
<reference evidence="2 3" key="1">
    <citation type="submission" date="2019-07" db="EMBL/GenBank/DDBJ databases">
        <title>Complete genome of Crassaminicella thermophila SY095.</title>
        <authorList>
            <person name="Li X."/>
        </authorList>
    </citation>
    <scope>NUCLEOTIDE SEQUENCE [LARGE SCALE GENOMIC DNA]</scope>
    <source>
        <strain evidence="2 3">SY095</strain>
    </source>
</reference>
<dbReference type="GO" id="GO:0004325">
    <property type="term" value="F:ferrochelatase activity"/>
    <property type="evidence" value="ECO:0007669"/>
    <property type="project" value="InterPro"/>
</dbReference>
<organism evidence="2 3">
    <name type="scientific">Crassaminicella thermophila</name>
    <dbReference type="NCBI Taxonomy" id="2599308"/>
    <lineage>
        <taxon>Bacteria</taxon>
        <taxon>Bacillati</taxon>
        <taxon>Bacillota</taxon>
        <taxon>Clostridia</taxon>
        <taxon>Eubacteriales</taxon>
        <taxon>Clostridiaceae</taxon>
        <taxon>Crassaminicella</taxon>
    </lineage>
</organism>
<protein>
    <recommendedName>
        <fullName evidence="4">Ferrochelatase</fullName>
    </recommendedName>
</protein>
<feature type="transmembrane region" description="Helical" evidence="1">
    <location>
        <begin position="60"/>
        <end position="78"/>
    </location>
</feature>
<dbReference type="KEGG" id="crs:FQB35_05900"/>
<dbReference type="AlphaFoldDB" id="A0A5C0SG74"/>
<evidence type="ECO:0000313" key="3">
    <source>
        <dbReference type="Proteomes" id="UP000324646"/>
    </source>
</evidence>
<keyword evidence="1" id="KW-0472">Membrane</keyword>
<dbReference type="GO" id="GO:0006783">
    <property type="term" value="P:heme biosynthetic process"/>
    <property type="evidence" value="ECO:0007669"/>
    <property type="project" value="InterPro"/>
</dbReference>
<keyword evidence="1" id="KW-1133">Transmembrane helix</keyword>
<dbReference type="Pfam" id="PF00762">
    <property type="entry name" value="Ferrochelatase"/>
    <property type="match status" value="1"/>
</dbReference>
<dbReference type="Gene3D" id="3.40.50.1400">
    <property type="match status" value="1"/>
</dbReference>
<gene>
    <name evidence="2" type="ORF">FQB35_05900</name>
</gene>
<dbReference type="SUPFAM" id="SSF53800">
    <property type="entry name" value="Chelatase"/>
    <property type="match status" value="1"/>
</dbReference>
<evidence type="ECO:0000256" key="1">
    <source>
        <dbReference type="SAM" id="Phobius"/>
    </source>
</evidence>
<evidence type="ECO:0000313" key="2">
    <source>
        <dbReference type="EMBL" id="QEK11939.1"/>
    </source>
</evidence>
<dbReference type="EMBL" id="CP042243">
    <property type="protein sequence ID" value="QEK11939.1"/>
    <property type="molecule type" value="Genomic_DNA"/>
</dbReference>
<name>A0A5C0SG74_CRATE</name>
<accession>A0A5C0SG74</accession>
<keyword evidence="3" id="KW-1185">Reference proteome</keyword>
<proteinExistence type="predicted"/>
<feature type="transmembrane region" description="Helical" evidence="1">
    <location>
        <begin position="32"/>
        <end position="48"/>
    </location>
</feature>
<feature type="transmembrane region" description="Helical" evidence="1">
    <location>
        <begin position="7"/>
        <end position="26"/>
    </location>
</feature>
<dbReference type="Proteomes" id="UP000324646">
    <property type="component" value="Chromosome"/>
</dbReference>
<dbReference type="OrthoDB" id="1949854at2"/>
<dbReference type="InterPro" id="IPR001015">
    <property type="entry name" value="Ferrochelatase"/>
</dbReference>
<keyword evidence="1" id="KW-0812">Transmembrane</keyword>